<accession>A0A8X6MKG7</accession>
<sequence>MCLPAWVTVVRGKVVSIKRNFIYLREARKYNSKPFLIGYDFLVICEDLQFQTKRVEKVQQNEIEKFGTIKYSLLKELRKYTYKPIKGPTNVFSVNSVEKGAKVLNWLWRFFEKKVKIKEQLNSPTRAKGMFKNLQELQMAKREGRIIIYGNCINIYVCVAVLLEENLPLSKLALVKCATKRHSFGFYTQDIEQAVHHMLQKYDLECYEGTLEYEFENDEITSVNINRGGDSFQLDCCALLMFDTRNINYRTFETLHHSNLSFVLPIAEGKGYPHLLINTNFQTNVKNVFAAGTITEMCTKNGPSFRFENCRYNLREVGMMIGENIDKLLSKNLYINETTLPNLKHPSVTVAKLPYGYTYILVMKPSTQFLKKNSIGNDDKSIKPLSLVLGNLKTGTGLIPEPISEANDGQDHVAENPTEATDEQNQSEDSNEQLEDESEECTKLLEESTPSERMFPNEPDYFSVTFDRSQCIQSVECFTKKDVSVESLIHLYGQQLSQFYKTISMVRNEDSSEISFCLTEDWILTLDHFTFYGEDSKNDDLTKHAYNGFWRPGYPPHLESTINNFLSSFSSYKIVSK</sequence>
<feature type="domain" description="CFAP61 dimerisation" evidence="2">
    <location>
        <begin position="457"/>
        <end position="508"/>
    </location>
</feature>
<gene>
    <name evidence="3" type="primary">NCL1_15767</name>
    <name evidence="3" type="ORF">NPIL_417891</name>
</gene>
<evidence type="ECO:0000259" key="2">
    <source>
        <dbReference type="Pfam" id="PF23150"/>
    </source>
</evidence>
<dbReference type="PANTHER" id="PTHR21178">
    <property type="entry name" value="CILIA- AND FLAGELLA-ASSOCIATED PROTEIN 61"/>
    <property type="match status" value="1"/>
</dbReference>
<dbReference type="EMBL" id="BMAW01093627">
    <property type="protein sequence ID" value="GFS61320.1"/>
    <property type="molecule type" value="Genomic_DNA"/>
</dbReference>
<keyword evidence="3" id="KW-0969">Cilium</keyword>
<keyword evidence="3" id="KW-0966">Cell projection</keyword>
<dbReference type="Proteomes" id="UP000887013">
    <property type="component" value="Unassembled WGS sequence"/>
</dbReference>
<name>A0A8X6MKG7_NEPPI</name>
<feature type="region of interest" description="Disordered" evidence="1">
    <location>
        <begin position="399"/>
        <end position="439"/>
    </location>
</feature>
<feature type="compositionally biased region" description="Acidic residues" evidence="1">
    <location>
        <begin position="420"/>
        <end position="439"/>
    </location>
</feature>
<organism evidence="3 4">
    <name type="scientific">Nephila pilipes</name>
    <name type="common">Giant wood spider</name>
    <name type="synonym">Nephila maculata</name>
    <dbReference type="NCBI Taxonomy" id="299642"/>
    <lineage>
        <taxon>Eukaryota</taxon>
        <taxon>Metazoa</taxon>
        <taxon>Ecdysozoa</taxon>
        <taxon>Arthropoda</taxon>
        <taxon>Chelicerata</taxon>
        <taxon>Arachnida</taxon>
        <taxon>Araneae</taxon>
        <taxon>Araneomorphae</taxon>
        <taxon>Entelegynae</taxon>
        <taxon>Araneoidea</taxon>
        <taxon>Nephilidae</taxon>
        <taxon>Nephila</taxon>
    </lineage>
</organism>
<dbReference type="InterPro" id="IPR036188">
    <property type="entry name" value="FAD/NAD-bd_sf"/>
</dbReference>
<evidence type="ECO:0000313" key="4">
    <source>
        <dbReference type="Proteomes" id="UP000887013"/>
    </source>
</evidence>
<proteinExistence type="predicted"/>
<evidence type="ECO:0000256" key="1">
    <source>
        <dbReference type="SAM" id="MobiDB-lite"/>
    </source>
</evidence>
<keyword evidence="3" id="KW-0282">Flagellum</keyword>
<dbReference type="AlphaFoldDB" id="A0A8X6MKG7"/>
<evidence type="ECO:0000313" key="3">
    <source>
        <dbReference type="EMBL" id="GFS61320.1"/>
    </source>
</evidence>
<dbReference type="InterPro" id="IPR038884">
    <property type="entry name" value="CFAP61"/>
</dbReference>
<dbReference type="SUPFAM" id="SSF51905">
    <property type="entry name" value="FAD/NAD(P)-binding domain"/>
    <property type="match status" value="1"/>
</dbReference>
<comment type="caution">
    <text evidence="3">The sequence shown here is derived from an EMBL/GenBank/DDBJ whole genome shotgun (WGS) entry which is preliminary data.</text>
</comment>
<keyword evidence="4" id="KW-1185">Reference proteome</keyword>
<reference evidence="3" key="1">
    <citation type="submission" date="2020-08" db="EMBL/GenBank/DDBJ databases">
        <title>Multicomponent nature underlies the extraordinary mechanical properties of spider dragline silk.</title>
        <authorList>
            <person name="Kono N."/>
            <person name="Nakamura H."/>
            <person name="Mori M."/>
            <person name="Yoshida Y."/>
            <person name="Ohtoshi R."/>
            <person name="Malay A.D."/>
            <person name="Moran D.A.P."/>
            <person name="Tomita M."/>
            <person name="Numata K."/>
            <person name="Arakawa K."/>
        </authorList>
    </citation>
    <scope>NUCLEOTIDE SEQUENCE</scope>
</reference>
<dbReference type="Pfam" id="PF23150">
    <property type="entry name" value="CFAP61_dimer"/>
    <property type="match status" value="1"/>
</dbReference>
<protein>
    <submittedName>
        <fullName evidence="3">Cilia-and flagella-associated protein 61</fullName>
    </submittedName>
</protein>
<dbReference type="OrthoDB" id="6419096at2759"/>
<dbReference type="InterPro" id="IPR056299">
    <property type="entry name" value="CFAP61_dimer"/>
</dbReference>
<dbReference type="PANTHER" id="PTHR21178:SF8">
    <property type="entry name" value="CILIA- AND FLAGELLA-ASSOCIATED PROTEIN 61"/>
    <property type="match status" value="1"/>
</dbReference>